<protein>
    <submittedName>
        <fullName evidence="1">Uncharacterized protein</fullName>
    </submittedName>
</protein>
<gene>
    <name evidence="1" type="ORF">CHARACLAT_031752</name>
</gene>
<evidence type="ECO:0000313" key="2">
    <source>
        <dbReference type="Proteomes" id="UP001352852"/>
    </source>
</evidence>
<proteinExistence type="predicted"/>
<dbReference type="Proteomes" id="UP001352852">
    <property type="component" value="Unassembled WGS sequence"/>
</dbReference>
<organism evidence="1 2">
    <name type="scientific">Characodon lateralis</name>
    <dbReference type="NCBI Taxonomy" id="208331"/>
    <lineage>
        <taxon>Eukaryota</taxon>
        <taxon>Metazoa</taxon>
        <taxon>Chordata</taxon>
        <taxon>Craniata</taxon>
        <taxon>Vertebrata</taxon>
        <taxon>Euteleostomi</taxon>
        <taxon>Actinopterygii</taxon>
        <taxon>Neopterygii</taxon>
        <taxon>Teleostei</taxon>
        <taxon>Neoteleostei</taxon>
        <taxon>Acanthomorphata</taxon>
        <taxon>Ovalentaria</taxon>
        <taxon>Atherinomorphae</taxon>
        <taxon>Cyprinodontiformes</taxon>
        <taxon>Goodeidae</taxon>
        <taxon>Characodon</taxon>
    </lineage>
</organism>
<sequence>MSVRKRRYILSDSEHSDVDSVRRMPNETPKLRVSKQDRHQRLITTPGAGAIGSSTTNTGLTLDKIWTSMQALL</sequence>
<dbReference type="EMBL" id="JAHUTJ010070860">
    <property type="protein sequence ID" value="MED6292244.1"/>
    <property type="molecule type" value="Genomic_DNA"/>
</dbReference>
<keyword evidence="2" id="KW-1185">Reference proteome</keyword>
<accession>A0ABU7EZT9</accession>
<comment type="caution">
    <text evidence="1">The sequence shown here is derived from an EMBL/GenBank/DDBJ whole genome shotgun (WGS) entry which is preliminary data.</text>
</comment>
<evidence type="ECO:0000313" key="1">
    <source>
        <dbReference type="EMBL" id="MED6292244.1"/>
    </source>
</evidence>
<name>A0ABU7EZT9_9TELE</name>
<reference evidence="1 2" key="1">
    <citation type="submission" date="2021-06" db="EMBL/GenBank/DDBJ databases">
        <authorList>
            <person name="Palmer J.M."/>
        </authorList>
    </citation>
    <scope>NUCLEOTIDE SEQUENCE [LARGE SCALE GENOMIC DNA]</scope>
    <source>
        <strain evidence="1 2">CL_MEX2019</strain>
        <tissue evidence="1">Muscle</tissue>
    </source>
</reference>